<reference evidence="1 2" key="1">
    <citation type="submission" date="2022-02" db="EMBL/GenBank/DDBJ databases">
        <title>Characterization of Aeromonas phage yong1 and its protective effects against Aeromonas hydrophila in brocade carp (Cyprinus aka Koi).</title>
        <authorList>
            <person name="Pan L."/>
            <person name="Li D."/>
            <person name="Lin W."/>
            <person name="Liu W."/>
            <person name="Qu C."/>
            <person name="Qian M."/>
            <person name="Cai R."/>
            <person name="Wang F."/>
            <person name="Zhou Q."/>
            <person name="Tong Y."/>
        </authorList>
    </citation>
    <scope>NUCLEOTIDE SEQUENCE [LARGE SCALE GENOMIC DNA]</scope>
</reference>
<accession>A0A9X9E907</accession>
<proteinExistence type="predicted"/>
<dbReference type="EMBL" id="OM654404">
    <property type="protein sequence ID" value="UPI11680.1"/>
    <property type="molecule type" value="Genomic_DNA"/>
</dbReference>
<organism evidence="1 2">
    <name type="scientific">Aeromonas phage yong1</name>
    <dbReference type="NCBI Taxonomy" id="2924882"/>
    <lineage>
        <taxon>Viruses</taxon>
        <taxon>Duplodnaviria</taxon>
        <taxon>Heunggongvirae</taxon>
        <taxon>Uroviricota</taxon>
        <taxon>Caudoviricetes</taxon>
        <taxon>Autographivirales</taxon>
        <taxon>Autonotataviridae</taxon>
        <taxon>Melnykvirinae</taxon>
        <taxon>Ahphunavirus</taxon>
        <taxon>Ahphunavirus yong1</taxon>
    </lineage>
</organism>
<sequence>MGKYLKPRKSDIFGGACSVYVEITGLTKGQAKRKLRHAGCGRIVEVRQEYLHELVQAHDNHSTVYGRAYRGYCTRAGGPCWTVHIAKK</sequence>
<keyword evidence="2" id="KW-1185">Reference proteome</keyword>
<evidence type="ECO:0000313" key="1">
    <source>
        <dbReference type="EMBL" id="UPI11680.1"/>
    </source>
</evidence>
<dbReference type="Proteomes" id="UP001164315">
    <property type="component" value="Segment"/>
</dbReference>
<name>A0A9X9E907_9CAUD</name>
<evidence type="ECO:0000313" key="2">
    <source>
        <dbReference type="Proteomes" id="UP001164315"/>
    </source>
</evidence>
<protein>
    <submittedName>
        <fullName evidence="1">Uncharacterized protein</fullName>
    </submittedName>
</protein>